<dbReference type="EMBL" id="LR796630">
    <property type="protein sequence ID" value="CAB4155922.1"/>
    <property type="molecule type" value="Genomic_DNA"/>
</dbReference>
<reference evidence="1" key="1">
    <citation type="submission" date="2020-04" db="EMBL/GenBank/DDBJ databases">
        <authorList>
            <person name="Chiriac C."/>
            <person name="Salcher M."/>
            <person name="Ghai R."/>
            <person name="Kavagutti S V."/>
        </authorList>
    </citation>
    <scope>NUCLEOTIDE SEQUENCE</scope>
</reference>
<name>A0A6J5NBC7_9CAUD</name>
<protein>
    <submittedName>
        <fullName evidence="1">Uncharacterized protein</fullName>
    </submittedName>
</protein>
<sequence length="80" mass="8842">MNEKDVIEAFTFAKGPQAFWDALNAVIQSEHNQALANVLDVANTGETRAYYAGQIAALIDLRAILQKYSERAGTELKFIP</sequence>
<gene>
    <name evidence="1" type="ORF">UFOVP674_38</name>
</gene>
<accession>A0A6J5NBC7</accession>
<organism evidence="1">
    <name type="scientific">uncultured Caudovirales phage</name>
    <dbReference type="NCBI Taxonomy" id="2100421"/>
    <lineage>
        <taxon>Viruses</taxon>
        <taxon>Duplodnaviria</taxon>
        <taxon>Heunggongvirae</taxon>
        <taxon>Uroviricota</taxon>
        <taxon>Caudoviricetes</taxon>
        <taxon>Peduoviridae</taxon>
        <taxon>Maltschvirus</taxon>
        <taxon>Maltschvirus maltsch</taxon>
    </lineage>
</organism>
<evidence type="ECO:0000313" key="1">
    <source>
        <dbReference type="EMBL" id="CAB4155922.1"/>
    </source>
</evidence>
<proteinExistence type="predicted"/>